<dbReference type="RefSeq" id="WP_272011510.1">
    <property type="nucleotide sequence ID" value="NZ_JAQNDN010000028.1"/>
</dbReference>
<gene>
    <name evidence="2" type="ORF">POL58_49560</name>
</gene>
<comment type="caution">
    <text evidence="2">The sequence shown here is derived from an EMBL/GenBank/DDBJ whole genome shotgun (WGS) entry which is preliminary data.</text>
</comment>
<dbReference type="Proteomes" id="UP001217838">
    <property type="component" value="Unassembled WGS sequence"/>
</dbReference>
<evidence type="ECO:0000256" key="1">
    <source>
        <dbReference type="SAM" id="MobiDB-lite"/>
    </source>
</evidence>
<keyword evidence="3" id="KW-1185">Reference proteome</keyword>
<dbReference type="Pfam" id="PF13665">
    <property type="entry name" value="Tox-PAAR-like"/>
    <property type="match status" value="1"/>
</dbReference>
<reference evidence="2 3" key="1">
    <citation type="submission" date="2022-11" db="EMBL/GenBank/DDBJ databases">
        <title>Minimal conservation of predation-associated metabolite biosynthetic gene clusters underscores biosynthetic potential of Myxococcota including descriptions for ten novel species: Archangium lansinium sp. nov., Myxococcus landrumus sp. nov., Nannocystis bai.</title>
        <authorList>
            <person name="Ahearne A."/>
            <person name="Stevens C."/>
            <person name="Dowd S."/>
        </authorList>
    </citation>
    <scope>NUCLEOTIDE SEQUENCE [LARGE SCALE GENOMIC DNA]</scope>
    <source>
        <strain evidence="2 3">NCELM</strain>
    </source>
</reference>
<protein>
    <submittedName>
        <fullName evidence="2">DUF4150 domain-containing protein</fullName>
    </submittedName>
</protein>
<sequence>MSVFVDGRQVVHAGDGATFTATAPDVCKTPSPGGPIPVPYPNIAKSRDLARGTKHVKIEGYTAGIENSQIKTSTGDEAGTAGGGVISGKIRGKVTWVCSSPDVLFEGKGVVRFLDPTLHNGNMANAPGVTPGEPALGTAEAVDSQCLHCGKPISSHETLKTDDKSLVQSANDPAKQRPPQSAKTVGGMKLDNTEIFAFSGGGDGKLFNLKTKKEIPLTRDEFDELKRRGNEPGNCCEQKLLRKVFIDDGAPFPPPGGVGSIKMGVAERIKGKPSAKELRGAQYKKPCGTCDKALVAMMCTNKAAQRGGST</sequence>
<organism evidence="2 3">
    <name type="scientific">Nannocystis radixulma</name>
    <dbReference type="NCBI Taxonomy" id="2995305"/>
    <lineage>
        <taxon>Bacteria</taxon>
        <taxon>Pseudomonadati</taxon>
        <taxon>Myxococcota</taxon>
        <taxon>Polyangia</taxon>
        <taxon>Nannocystales</taxon>
        <taxon>Nannocystaceae</taxon>
        <taxon>Nannocystis</taxon>
    </lineage>
</organism>
<feature type="region of interest" description="Disordered" evidence="1">
    <location>
        <begin position="157"/>
        <end position="186"/>
    </location>
</feature>
<proteinExistence type="predicted"/>
<name>A0ABT5BSI1_9BACT</name>
<evidence type="ECO:0000313" key="2">
    <source>
        <dbReference type="EMBL" id="MDC0675876.1"/>
    </source>
</evidence>
<accession>A0ABT5BSI1</accession>
<evidence type="ECO:0000313" key="3">
    <source>
        <dbReference type="Proteomes" id="UP001217838"/>
    </source>
</evidence>
<dbReference type="EMBL" id="JAQNDN010000028">
    <property type="protein sequence ID" value="MDC0675876.1"/>
    <property type="molecule type" value="Genomic_DNA"/>
</dbReference>
<dbReference type="CDD" id="cd14740">
    <property type="entry name" value="PAAR_4"/>
    <property type="match status" value="1"/>
</dbReference>